<dbReference type="EMBL" id="JAABOO010000001">
    <property type="protein sequence ID" value="NER12874.1"/>
    <property type="molecule type" value="Genomic_DNA"/>
</dbReference>
<name>A0A6P0UI02_9FLAO</name>
<comment type="caution">
    <text evidence="2">The sequence shown here is derived from an EMBL/GenBank/DDBJ whole genome shotgun (WGS) entry which is preliminary data.</text>
</comment>
<dbReference type="Proteomes" id="UP000468581">
    <property type="component" value="Unassembled WGS sequence"/>
</dbReference>
<accession>A0A6P0UI02</accession>
<sequence length="171" mass="20258">MDQFLIGMFVFGILFSTIFFNYKVFRRNYYFYKSYLSEINEFIHNEKLVLIEVRNPVPEDWKDNPFGTRNSFFPEMALPFSLLVHYTFIVKDSDNNLKQFWLRNRSSFFGKNETRFREAKPERFILESGVEISRNIEADPNIIEVLSECPACKAKVTAENKECPDCGLKFL</sequence>
<evidence type="ECO:0000313" key="3">
    <source>
        <dbReference type="Proteomes" id="UP000468581"/>
    </source>
</evidence>
<dbReference type="AlphaFoldDB" id="A0A6P0UI02"/>
<keyword evidence="1" id="KW-1133">Transmembrane helix</keyword>
<gene>
    <name evidence="2" type="ORF">GWK08_05445</name>
</gene>
<protein>
    <submittedName>
        <fullName evidence="2">Uncharacterized protein</fullName>
    </submittedName>
</protein>
<keyword evidence="3" id="KW-1185">Reference proteome</keyword>
<keyword evidence="1" id="KW-0472">Membrane</keyword>
<feature type="transmembrane region" description="Helical" evidence="1">
    <location>
        <begin position="6"/>
        <end position="25"/>
    </location>
</feature>
<organism evidence="2 3">
    <name type="scientific">Leptobacterium flavescens</name>
    <dbReference type="NCBI Taxonomy" id="472055"/>
    <lineage>
        <taxon>Bacteria</taxon>
        <taxon>Pseudomonadati</taxon>
        <taxon>Bacteroidota</taxon>
        <taxon>Flavobacteriia</taxon>
        <taxon>Flavobacteriales</taxon>
        <taxon>Flavobacteriaceae</taxon>
        <taxon>Leptobacterium</taxon>
    </lineage>
</organism>
<keyword evidence="1" id="KW-0812">Transmembrane</keyword>
<proteinExistence type="predicted"/>
<dbReference type="RefSeq" id="WP_163605882.1">
    <property type="nucleotide sequence ID" value="NZ_JAABOO010000001.1"/>
</dbReference>
<reference evidence="2 3" key="1">
    <citation type="submission" date="2020-01" db="EMBL/GenBank/DDBJ databases">
        <title>Leptobacterium flavescens.</title>
        <authorList>
            <person name="Wang G."/>
        </authorList>
    </citation>
    <scope>NUCLEOTIDE SEQUENCE [LARGE SCALE GENOMIC DNA]</scope>
    <source>
        <strain evidence="2 3">KCTC 22160</strain>
    </source>
</reference>
<evidence type="ECO:0000256" key="1">
    <source>
        <dbReference type="SAM" id="Phobius"/>
    </source>
</evidence>
<evidence type="ECO:0000313" key="2">
    <source>
        <dbReference type="EMBL" id="NER12874.1"/>
    </source>
</evidence>